<dbReference type="Pfam" id="PF02738">
    <property type="entry name" value="MoCoBD_1"/>
    <property type="match status" value="1"/>
</dbReference>
<dbReference type="PANTHER" id="PTHR11908">
    <property type="entry name" value="XANTHINE DEHYDROGENASE"/>
    <property type="match status" value="1"/>
</dbReference>
<dbReference type="GO" id="GO:0016491">
    <property type="term" value="F:oxidoreductase activity"/>
    <property type="evidence" value="ECO:0007669"/>
    <property type="project" value="UniProtKB-KW"/>
</dbReference>
<feature type="domain" description="Aldehyde oxidase/xanthine dehydrogenase a/b hammerhead" evidence="4">
    <location>
        <begin position="33"/>
        <end position="145"/>
    </location>
</feature>
<dbReference type="OrthoDB" id="9759099at2"/>
<evidence type="ECO:0000313" key="5">
    <source>
        <dbReference type="EMBL" id="OWP64146.1"/>
    </source>
</evidence>
<dbReference type="Proteomes" id="UP000197277">
    <property type="component" value="Unassembled WGS sequence"/>
</dbReference>
<name>A0A246FN04_9BACT</name>
<dbReference type="Gene3D" id="3.90.1170.50">
    <property type="entry name" value="Aldehyde oxidase/xanthine dehydrogenase, a/b hammerhead"/>
    <property type="match status" value="1"/>
</dbReference>
<dbReference type="SUPFAM" id="SSF56003">
    <property type="entry name" value="Molybdenum cofactor-binding domain"/>
    <property type="match status" value="1"/>
</dbReference>
<comment type="caution">
    <text evidence="5">The sequence shown here is derived from an EMBL/GenBank/DDBJ whole genome shotgun (WGS) entry which is preliminary data.</text>
</comment>
<feature type="compositionally biased region" description="Polar residues" evidence="3">
    <location>
        <begin position="1"/>
        <end position="16"/>
    </location>
</feature>
<dbReference type="InterPro" id="IPR000674">
    <property type="entry name" value="Ald_Oxase/Xan_DH_a/b"/>
</dbReference>
<feature type="region of interest" description="Disordered" evidence="3">
    <location>
        <begin position="1"/>
        <end position="28"/>
    </location>
</feature>
<evidence type="ECO:0000256" key="1">
    <source>
        <dbReference type="ARBA" id="ARBA00022505"/>
    </source>
</evidence>
<dbReference type="Pfam" id="PF20256">
    <property type="entry name" value="MoCoBD_2"/>
    <property type="match status" value="1"/>
</dbReference>
<dbReference type="Gene3D" id="3.30.365.10">
    <property type="entry name" value="Aldehyde oxidase/xanthine dehydrogenase, molybdopterin binding domain"/>
    <property type="match status" value="4"/>
</dbReference>
<dbReference type="InterPro" id="IPR008274">
    <property type="entry name" value="AldOxase/xan_DH_MoCoBD1"/>
</dbReference>
<dbReference type="GO" id="GO:0005506">
    <property type="term" value="F:iron ion binding"/>
    <property type="evidence" value="ECO:0007669"/>
    <property type="project" value="InterPro"/>
</dbReference>
<feature type="region of interest" description="Disordered" evidence="3">
    <location>
        <begin position="588"/>
        <end position="629"/>
    </location>
</feature>
<reference evidence="5 6" key="1">
    <citation type="submission" date="2017-06" db="EMBL/GenBank/DDBJ databases">
        <title>Hymenobacter amundsenii sp. nov. isolated from regoliths in Antarctica.</title>
        <authorList>
            <person name="Sedlacek I."/>
            <person name="Kralova S."/>
            <person name="Pantucek R."/>
            <person name="Svec P."/>
            <person name="Holochova P."/>
            <person name="Stankova E."/>
            <person name="Vrbovska V."/>
            <person name="Busse H.-J."/>
        </authorList>
    </citation>
    <scope>NUCLEOTIDE SEQUENCE [LARGE SCALE GENOMIC DNA]</scope>
    <source>
        <strain evidence="5 6">CCM 8682</strain>
    </source>
</reference>
<gene>
    <name evidence="5" type="ORF">CDA63_05310</name>
</gene>
<dbReference type="Pfam" id="PF01315">
    <property type="entry name" value="Ald_Xan_dh_C"/>
    <property type="match status" value="1"/>
</dbReference>
<dbReference type="SUPFAM" id="SSF54665">
    <property type="entry name" value="CO dehydrogenase molybdoprotein N-domain-like"/>
    <property type="match status" value="1"/>
</dbReference>
<accession>A0A246FN04</accession>
<sequence>MDMTSNTSNQKENAPTNVVGKPMDRVDGPAKVTGAARYSAEISVPGTVYGVLKTSTIAKGRITNIDTSRAAKEPGILNIFTHQNLPKPAKTPKQVEKWRAAQSYLPMQDDQVQYAGQPVALVVAATLEAATQAAALIKVTYQADAPIDSYHDPKAELFDPQKIQQGKKDSHVVRGNPKQAYDGAAIKHEATYVHAINHHSPMEPAATLAVWEGTDKLTVYESSQNVTMHQGALADLLGMPREQIRVVTKYIGGGFGCKGSFWPHTILTVLAAKAVNRPVKLALTRQQMFTGVGHREDQEQTLQLGATTDGKLVSIVHSKKATTSPWDNYTESNGKIMDMLYACPNYSTTYELARANVMTSVWMRAPGEAPGSFALESSMDDLANQLNIDPLEIRLRNYADHDYSNDKPWSSKSLKQCYTRGAELFGWDKRNAKPGQNRKGRMLVGHGMASATYPVHSSQGTARVRLFADGHAVVEAGATDLGTGTYTVMTQVSADALGLPPEKIRFELGDTRLPTAPGSGGSVAAGTVASSIMAAAEDVWDKVVKMAVADKKSPLYKAKPTDVKVELGRMFLAKDPKKGETLLAALGRNGQPDIEGSGTGKYGAGYEEKNFGQNGADPNNDNKEKKTGGHSMHSFGAHFCEVEVDPDLGTVRITRWVGVHGVGTVLNLKTATSQMMGGAIYGIGAALMEDTFRDPNYARYTNADLAGYHVPVNADIPNIQVEFVPETDPYINYLGVKGIGELGMVGVAAAVGNAIFNATGRRMRSLPITPDKVLEALRQPA</sequence>
<dbReference type="InterPro" id="IPR037165">
    <property type="entry name" value="AldOxase/xan_DH_Mopterin-bd_sf"/>
</dbReference>
<organism evidence="5 6">
    <name type="scientific">Hymenobacter amundsenii</name>
    <dbReference type="NCBI Taxonomy" id="2006685"/>
    <lineage>
        <taxon>Bacteria</taxon>
        <taxon>Pseudomonadati</taxon>
        <taxon>Bacteroidota</taxon>
        <taxon>Cytophagia</taxon>
        <taxon>Cytophagales</taxon>
        <taxon>Hymenobacteraceae</taxon>
        <taxon>Hymenobacter</taxon>
    </lineage>
</organism>
<evidence type="ECO:0000256" key="2">
    <source>
        <dbReference type="ARBA" id="ARBA00023002"/>
    </source>
</evidence>
<protein>
    <submittedName>
        <fullName evidence="5">Xanthine dehydrogenase</fullName>
    </submittedName>
</protein>
<dbReference type="PANTHER" id="PTHR11908:SF132">
    <property type="entry name" value="ALDEHYDE OXIDASE 1-RELATED"/>
    <property type="match status" value="1"/>
</dbReference>
<evidence type="ECO:0000256" key="3">
    <source>
        <dbReference type="SAM" id="MobiDB-lite"/>
    </source>
</evidence>
<keyword evidence="6" id="KW-1185">Reference proteome</keyword>
<dbReference type="InterPro" id="IPR046867">
    <property type="entry name" value="AldOxase/xan_DH_MoCoBD2"/>
</dbReference>
<dbReference type="AlphaFoldDB" id="A0A246FN04"/>
<dbReference type="InterPro" id="IPR016208">
    <property type="entry name" value="Ald_Oxase/xanthine_DH-like"/>
</dbReference>
<keyword evidence="1" id="KW-0500">Molybdenum</keyword>
<dbReference type="InterPro" id="IPR036856">
    <property type="entry name" value="Ald_Oxase/Xan_DH_a/b_sf"/>
</dbReference>
<keyword evidence="2" id="KW-0560">Oxidoreductase</keyword>
<dbReference type="SMART" id="SM01008">
    <property type="entry name" value="Ald_Xan_dh_C"/>
    <property type="match status" value="1"/>
</dbReference>
<proteinExistence type="predicted"/>
<evidence type="ECO:0000313" key="6">
    <source>
        <dbReference type="Proteomes" id="UP000197277"/>
    </source>
</evidence>
<dbReference type="EMBL" id="NIRR01000005">
    <property type="protein sequence ID" value="OWP64146.1"/>
    <property type="molecule type" value="Genomic_DNA"/>
</dbReference>
<evidence type="ECO:0000259" key="4">
    <source>
        <dbReference type="SMART" id="SM01008"/>
    </source>
</evidence>